<dbReference type="OrthoDB" id="3936150at2759"/>
<name>A0A2T2N5J0_CORCC</name>
<feature type="domain" description="Major facilitator superfamily (MFS) profile" evidence="7">
    <location>
        <begin position="21"/>
        <end position="456"/>
    </location>
</feature>
<protein>
    <submittedName>
        <fullName evidence="8">MFS general substrate transporter</fullName>
    </submittedName>
</protein>
<evidence type="ECO:0000313" key="9">
    <source>
        <dbReference type="Proteomes" id="UP000240883"/>
    </source>
</evidence>
<evidence type="ECO:0000256" key="2">
    <source>
        <dbReference type="ARBA" id="ARBA00008335"/>
    </source>
</evidence>
<gene>
    <name evidence="8" type="ORF">BS50DRAFT_564472</name>
</gene>
<feature type="transmembrane region" description="Helical" evidence="6">
    <location>
        <begin position="107"/>
        <end position="126"/>
    </location>
</feature>
<dbReference type="EMBL" id="KZ678150">
    <property type="protein sequence ID" value="PSN60288.1"/>
    <property type="molecule type" value="Genomic_DNA"/>
</dbReference>
<feature type="transmembrane region" description="Helical" evidence="6">
    <location>
        <begin position="433"/>
        <end position="452"/>
    </location>
</feature>
<dbReference type="PROSITE" id="PS50850">
    <property type="entry name" value="MFS"/>
    <property type="match status" value="1"/>
</dbReference>
<feature type="transmembrane region" description="Helical" evidence="6">
    <location>
        <begin position="401"/>
        <end position="421"/>
    </location>
</feature>
<keyword evidence="4 6" id="KW-1133">Transmembrane helix</keyword>
<dbReference type="InterPro" id="IPR011701">
    <property type="entry name" value="MFS"/>
</dbReference>
<evidence type="ECO:0000256" key="4">
    <source>
        <dbReference type="ARBA" id="ARBA00022989"/>
    </source>
</evidence>
<feature type="transmembrane region" description="Helical" evidence="6">
    <location>
        <begin position="59"/>
        <end position="78"/>
    </location>
</feature>
<dbReference type="Gene3D" id="1.20.1720.10">
    <property type="entry name" value="Multidrug resistance protein D"/>
    <property type="match status" value="1"/>
</dbReference>
<feature type="transmembrane region" description="Helical" evidence="6">
    <location>
        <begin position="19"/>
        <end position="39"/>
    </location>
</feature>
<feature type="transmembrane region" description="Helical" evidence="6">
    <location>
        <begin position="85"/>
        <end position="101"/>
    </location>
</feature>
<evidence type="ECO:0000256" key="3">
    <source>
        <dbReference type="ARBA" id="ARBA00022692"/>
    </source>
</evidence>
<evidence type="ECO:0000256" key="1">
    <source>
        <dbReference type="ARBA" id="ARBA00004141"/>
    </source>
</evidence>
<accession>A0A2T2N5J0</accession>
<dbReference type="GO" id="GO:0022857">
    <property type="term" value="F:transmembrane transporter activity"/>
    <property type="evidence" value="ECO:0007669"/>
    <property type="project" value="InterPro"/>
</dbReference>
<feature type="transmembrane region" description="Helical" evidence="6">
    <location>
        <begin position="146"/>
        <end position="165"/>
    </location>
</feature>
<feature type="transmembrane region" description="Helical" evidence="6">
    <location>
        <begin position="177"/>
        <end position="195"/>
    </location>
</feature>
<proteinExistence type="inferred from homology"/>
<feature type="transmembrane region" description="Helical" evidence="6">
    <location>
        <begin position="336"/>
        <end position="357"/>
    </location>
</feature>
<dbReference type="GO" id="GO:0016020">
    <property type="term" value="C:membrane"/>
    <property type="evidence" value="ECO:0007669"/>
    <property type="project" value="UniProtKB-SubCell"/>
</dbReference>
<evidence type="ECO:0000256" key="6">
    <source>
        <dbReference type="SAM" id="Phobius"/>
    </source>
</evidence>
<dbReference type="SUPFAM" id="SSF103473">
    <property type="entry name" value="MFS general substrate transporter"/>
    <property type="match status" value="1"/>
</dbReference>
<dbReference type="Gene3D" id="1.20.1250.20">
    <property type="entry name" value="MFS general substrate transporter like domains"/>
    <property type="match status" value="1"/>
</dbReference>
<dbReference type="Proteomes" id="UP000240883">
    <property type="component" value="Unassembled WGS sequence"/>
</dbReference>
<dbReference type="STRING" id="1448308.A0A2T2N5J0"/>
<feature type="transmembrane region" description="Helical" evidence="6">
    <location>
        <begin position="296"/>
        <end position="316"/>
    </location>
</feature>
<reference evidence="8 9" key="1">
    <citation type="journal article" date="2018" name="Front. Microbiol.">
        <title>Genome-Wide Analysis of Corynespora cassiicola Leaf Fall Disease Putative Effectors.</title>
        <authorList>
            <person name="Lopez D."/>
            <person name="Ribeiro S."/>
            <person name="Label P."/>
            <person name="Fumanal B."/>
            <person name="Venisse J.S."/>
            <person name="Kohler A."/>
            <person name="de Oliveira R.R."/>
            <person name="Labutti K."/>
            <person name="Lipzen A."/>
            <person name="Lail K."/>
            <person name="Bauer D."/>
            <person name="Ohm R.A."/>
            <person name="Barry K.W."/>
            <person name="Spatafora J."/>
            <person name="Grigoriev I.V."/>
            <person name="Martin F.M."/>
            <person name="Pujade-Renaud V."/>
        </authorList>
    </citation>
    <scope>NUCLEOTIDE SEQUENCE [LARGE SCALE GENOMIC DNA]</scope>
    <source>
        <strain evidence="8 9">Philippines</strain>
    </source>
</reference>
<dbReference type="Pfam" id="PF07690">
    <property type="entry name" value="MFS_1"/>
    <property type="match status" value="1"/>
</dbReference>
<evidence type="ECO:0000256" key="5">
    <source>
        <dbReference type="ARBA" id="ARBA00023136"/>
    </source>
</evidence>
<keyword evidence="3 6" id="KW-0812">Transmembrane</keyword>
<dbReference type="PANTHER" id="PTHR23502">
    <property type="entry name" value="MAJOR FACILITATOR SUPERFAMILY"/>
    <property type="match status" value="1"/>
</dbReference>
<evidence type="ECO:0000313" key="8">
    <source>
        <dbReference type="EMBL" id="PSN60288.1"/>
    </source>
</evidence>
<keyword evidence="9" id="KW-1185">Reference proteome</keyword>
<organism evidence="8 9">
    <name type="scientific">Corynespora cassiicola Philippines</name>
    <dbReference type="NCBI Taxonomy" id="1448308"/>
    <lineage>
        <taxon>Eukaryota</taxon>
        <taxon>Fungi</taxon>
        <taxon>Dikarya</taxon>
        <taxon>Ascomycota</taxon>
        <taxon>Pezizomycotina</taxon>
        <taxon>Dothideomycetes</taxon>
        <taxon>Pleosporomycetidae</taxon>
        <taxon>Pleosporales</taxon>
        <taxon>Corynesporascaceae</taxon>
        <taxon>Corynespora</taxon>
    </lineage>
</organism>
<evidence type="ECO:0000259" key="7">
    <source>
        <dbReference type="PROSITE" id="PS50850"/>
    </source>
</evidence>
<feature type="transmembrane region" description="Helical" evidence="6">
    <location>
        <begin position="253"/>
        <end position="276"/>
    </location>
</feature>
<dbReference type="AlphaFoldDB" id="A0A2T2N5J0"/>
<feature type="transmembrane region" description="Helical" evidence="6">
    <location>
        <begin position="363"/>
        <end position="389"/>
    </location>
</feature>
<keyword evidence="5 6" id="KW-0472">Membrane</keyword>
<comment type="similarity">
    <text evidence="2">Belongs to the major facilitator superfamily.</text>
</comment>
<dbReference type="InterPro" id="IPR036259">
    <property type="entry name" value="MFS_trans_sf"/>
</dbReference>
<sequence>MPAAAQWGSPKDWPAAKKWLHIAIVASMTMATPLASSIHTPALPLIAADFSIDRSAASLSVPLYVLGFATGPLLFLPLSKAYGRLYIYNAANFMLLLGNLGCALSPAFAWLLVFRFLAGCGGACAITQGSGTIADIIEKENRGKAVAFMAFGTVWAPILGPVIGGQIAEKFGWRGCFWALMCVVAFNTLITLLFMQETSTTHHFNTPHWTRLFRPHLLFPSTHNYTKLEEGGDLQPRRFRDIMFQAVCSPFRLLLHPIVCVVAVLSSIFYSIQIFLYVDIPATYKAEYGFTPSQTGLAFLGNGIGMTVGLVTFGLFSDRIMIYLAGHGPRMPEYRLPLMMLSVTLVFCGLVGYSLTAFSSIDWIYPIIANGFTGAGLYSLSMAASTYLIDLAPERAAESATLLATVRFPFGAAVCALSEKIVPLIGRTTTKEVFATVALLTLPAVFILYKYGERIRANHVSKFSV</sequence>
<dbReference type="InterPro" id="IPR020846">
    <property type="entry name" value="MFS_dom"/>
</dbReference>
<comment type="subcellular location">
    <subcellularLocation>
        <location evidence="1">Membrane</location>
        <topology evidence="1">Multi-pass membrane protein</topology>
    </subcellularLocation>
</comment>
<dbReference type="PANTHER" id="PTHR23502:SF68">
    <property type="entry name" value="MULTIDRUG TRANSPORTER, PUTATIVE (AFU_ORTHOLOGUE AFUA_3G01120)-RELATED"/>
    <property type="match status" value="1"/>
</dbReference>